<accession>A0ACB8Q7U1</accession>
<feature type="non-terminal residue" evidence="1">
    <location>
        <position position="199"/>
    </location>
</feature>
<proteinExistence type="predicted"/>
<comment type="caution">
    <text evidence="1">The sequence shown here is derived from an EMBL/GenBank/DDBJ whole genome shotgun (WGS) entry which is preliminary data.</text>
</comment>
<reference evidence="1" key="1">
    <citation type="submission" date="2021-02" db="EMBL/GenBank/DDBJ databases">
        <authorList>
            <consortium name="DOE Joint Genome Institute"/>
            <person name="Ahrendt S."/>
            <person name="Looney B.P."/>
            <person name="Miyauchi S."/>
            <person name="Morin E."/>
            <person name="Drula E."/>
            <person name="Courty P.E."/>
            <person name="Chicoki N."/>
            <person name="Fauchery L."/>
            <person name="Kohler A."/>
            <person name="Kuo A."/>
            <person name="Labutti K."/>
            <person name="Pangilinan J."/>
            <person name="Lipzen A."/>
            <person name="Riley R."/>
            <person name="Andreopoulos W."/>
            <person name="He G."/>
            <person name="Johnson J."/>
            <person name="Barry K.W."/>
            <person name="Grigoriev I.V."/>
            <person name="Nagy L."/>
            <person name="Hibbett D."/>
            <person name="Henrissat B."/>
            <person name="Matheny P.B."/>
            <person name="Labbe J."/>
            <person name="Martin F."/>
        </authorList>
    </citation>
    <scope>NUCLEOTIDE SEQUENCE</scope>
    <source>
        <strain evidence="1">EC-137</strain>
    </source>
</reference>
<protein>
    <submittedName>
        <fullName evidence="1">Uracil-DNA glycosylase-like protein</fullName>
    </submittedName>
</protein>
<reference evidence="1" key="2">
    <citation type="journal article" date="2022" name="New Phytol.">
        <title>Evolutionary transition to the ectomycorrhizal habit in the genomes of a hyperdiverse lineage of mushroom-forming fungi.</title>
        <authorList>
            <person name="Looney B."/>
            <person name="Miyauchi S."/>
            <person name="Morin E."/>
            <person name="Drula E."/>
            <person name="Courty P.E."/>
            <person name="Kohler A."/>
            <person name="Kuo A."/>
            <person name="LaButti K."/>
            <person name="Pangilinan J."/>
            <person name="Lipzen A."/>
            <person name="Riley R."/>
            <person name="Andreopoulos W."/>
            <person name="He G."/>
            <person name="Johnson J."/>
            <person name="Nolan M."/>
            <person name="Tritt A."/>
            <person name="Barry K.W."/>
            <person name="Grigoriev I.V."/>
            <person name="Nagy L.G."/>
            <person name="Hibbett D."/>
            <person name="Henrissat B."/>
            <person name="Matheny P.B."/>
            <person name="Labbe J."/>
            <person name="Martin F.M."/>
        </authorList>
    </citation>
    <scope>NUCLEOTIDE SEQUENCE</scope>
    <source>
        <strain evidence="1">EC-137</strain>
    </source>
</reference>
<evidence type="ECO:0000313" key="2">
    <source>
        <dbReference type="Proteomes" id="UP000814128"/>
    </source>
</evidence>
<sequence>SPGHDSAVFGHHYAHHSNHFWKCLHRGGFTPELLPPSAGIILPKKHNIGLTNLIERPSSEVAELAPTELTAAVPALLAKIRRRRPRAVCFVGKVIWEAITRSLKKHSVTPMKARANKFAWGLQPYKIPHAVLPLSSPPLHLSLGSQSGATLLYVVPSTSARVVSHQLDDKAKLFAALRALVDSVNKGTFDGSGIVELDV</sequence>
<keyword evidence="2" id="KW-1185">Reference proteome</keyword>
<feature type="non-terminal residue" evidence="1">
    <location>
        <position position="1"/>
    </location>
</feature>
<dbReference type="EMBL" id="MU273858">
    <property type="protein sequence ID" value="KAI0027678.1"/>
    <property type="molecule type" value="Genomic_DNA"/>
</dbReference>
<evidence type="ECO:0000313" key="1">
    <source>
        <dbReference type="EMBL" id="KAI0027678.1"/>
    </source>
</evidence>
<organism evidence="1 2">
    <name type="scientific">Vararia minispora EC-137</name>
    <dbReference type="NCBI Taxonomy" id="1314806"/>
    <lineage>
        <taxon>Eukaryota</taxon>
        <taxon>Fungi</taxon>
        <taxon>Dikarya</taxon>
        <taxon>Basidiomycota</taxon>
        <taxon>Agaricomycotina</taxon>
        <taxon>Agaricomycetes</taxon>
        <taxon>Russulales</taxon>
        <taxon>Lachnocladiaceae</taxon>
        <taxon>Vararia</taxon>
    </lineage>
</organism>
<name>A0ACB8Q7U1_9AGAM</name>
<gene>
    <name evidence="1" type="ORF">K488DRAFT_13179</name>
</gene>
<dbReference type="Proteomes" id="UP000814128">
    <property type="component" value="Unassembled WGS sequence"/>
</dbReference>